<evidence type="ECO:0000256" key="1">
    <source>
        <dbReference type="SAM" id="MobiDB-lite"/>
    </source>
</evidence>
<proteinExistence type="predicted"/>
<feature type="compositionally biased region" description="Basic residues" evidence="1">
    <location>
        <begin position="13"/>
        <end position="28"/>
    </location>
</feature>
<dbReference type="AlphaFoldDB" id="A0AA39WR04"/>
<dbReference type="EMBL" id="JAULSU010000004">
    <property type="protein sequence ID" value="KAK0619936.1"/>
    <property type="molecule type" value="Genomic_DNA"/>
</dbReference>
<feature type="compositionally biased region" description="Polar residues" evidence="1">
    <location>
        <begin position="260"/>
        <end position="269"/>
    </location>
</feature>
<sequence length="418" mass="45959">MASKGPLSPKSRCSSRPRSRSRRARSRSLHIAHHLRGPLPSKAVQKERRHEKNRRKLYLSRRDQGAAYIVISPGPSQQPGVVPAAGTRQRLVPSDIALLAAPFRFRLCLTISPTCPLCLPQAPAWFPFVFQVLQAPNWFMENSSNLVCLPRTPPYTPLSKFPHPQAEGSPDPCAHAIHHAHRSTALSGMSMSNSHRSTSVYIPTSGPPSPTPPPSSRVWYLSTCIAAAWNTGTNPKRIAIPTPAAVFSSESTQFLGRLASHQSSTNTARWNPERKDPRQGLPDRIRTGLDDPPVGDQVCWANARPSPLARTSLVALGGTHSPWRAVPLPSIPCVATFAALWAPRGNPMDSRYRQDQYIVLATCLARRGYTLADVASVVEHSLAHAGRLRLRLKLSSRCCRQTSKDMGEGSSCRRFPCR</sequence>
<reference evidence="2" key="1">
    <citation type="submission" date="2023-06" db="EMBL/GenBank/DDBJ databases">
        <title>Genome-scale phylogeny and comparative genomics of the fungal order Sordariales.</title>
        <authorList>
            <consortium name="Lawrence Berkeley National Laboratory"/>
            <person name="Hensen N."/>
            <person name="Bonometti L."/>
            <person name="Westerberg I."/>
            <person name="Brannstrom I.O."/>
            <person name="Guillou S."/>
            <person name="Cros-Aarteil S."/>
            <person name="Calhoun S."/>
            <person name="Haridas S."/>
            <person name="Kuo A."/>
            <person name="Mondo S."/>
            <person name="Pangilinan J."/>
            <person name="Riley R."/>
            <person name="Labutti K."/>
            <person name="Andreopoulos B."/>
            <person name="Lipzen A."/>
            <person name="Chen C."/>
            <person name="Yanf M."/>
            <person name="Daum C."/>
            <person name="Ng V."/>
            <person name="Clum A."/>
            <person name="Steindorff A."/>
            <person name="Ohm R."/>
            <person name="Martin F."/>
            <person name="Silar P."/>
            <person name="Natvig D."/>
            <person name="Lalanne C."/>
            <person name="Gautier V."/>
            <person name="Ament-Velasquez S.L."/>
            <person name="Kruys A."/>
            <person name="Hutchinson M.I."/>
            <person name="Powell A.J."/>
            <person name="Barry K."/>
            <person name="Miller A.N."/>
            <person name="Grigoriev I.V."/>
            <person name="Debuchy R."/>
            <person name="Gladieux P."/>
            <person name="Thoren M.H."/>
            <person name="Johannesson H."/>
        </authorList>
    </citation>
    <scope>NUCLEOTIDE SEQUENCE</scope>
    <source>
        <strain evidence="2">CBS 606.72</strain>
    </source>
</reference>
<accession>A0AA39WR04</accession>
<feature type="compositionally biased region" description="Basic and acidic residues" evidence="1">
    <location>
        <begin position="271"/>
        <end position="288"/>
    </location>
</feature>
<comment type="caution">
    <text evidence="2">The sequence shown here is derived from an EMBL/GenBank/DDBJ whole genome shotgun (WGS) entry which is preliminary data.</text>
</comment>
<organism evidence="2 3">
    <name type="scientific">Immersiella caudata</name>
    <dbReference type="NCBI Taxonomy" id="314043"/>
    <lineage>
        <taxon>Eukaryota</taxon>
        <taxon>Fungi</taxon>
        <taxon>Dikarya</taxon>
        <taxon>Ascomycota</taxon>
        <taxon>Pezizomycotina</taxon>
        <taxon>Sordariomycetes</taxon>
        <taxon>Sordariomycetidae</taxon>
        <taxon>Sordariales</taxon>
        <taxon>Lasiosphaeriaceae</taxon>
        <taxon>Immersiella</taxon>
    </lineage>
</organism>
<feature type="region of interest" description="Disordered" evidence="1">
    <location>
        <begin position="260"/>
        <end position="288"/>
    </location>
</feature>
<dbReference type="Proteomes" id="UP001175000">
    <property type="component" value="Unassembled WGS sequence"/>
</dbReference>
<feature type="region of interest" description="Disordered" evidence="1">
    <location>
        <begin position="1"/>
        <end position="28"/>
    </location>
</feature>
<keyword evidence="3" id="KW-1185">Reference proteome</keyword>
<evidence type="ECO:0000313" key="2">
    <source>
        <dbReference type="EMBL" id="KAK0619936.1"/>
    </source>
</evidence>
<name>A0AA39WR04_9PEZI</name>
<evidence type="ECO:0000313" key="3">
    <source>
        <dbReference type="Proteomes" id="UP001175000"/>
    </source>
</evidence>
<protein>
    <submittedName>
        <fullName evidence="2">Uncharacterized protein</fullName>
    </submittedName>
</protein>
<gene>
    <name evidence="2" type="ORF">B0T14DRAFT_220656</name>
</gene>